<accession>A0A1N6ECB3</accession>
<organism evidence="1 2">
    <name type="scientific">Paraburkholderia phenazinium</name>
    <dbReference type="NCBI Taxonomy" id="60549"/>
    <lineage>
        <taxon>Bacteria</taxon>
        <taxon>Pseudomonadati</taxon>
        <taxon>Pseudomonadota</taxon>
        <taxon>Betaproteobacteria</taxon>
        <taxon>Burkholderiales</taxon>
        <taxon>Burkholderiaceae</taxon>
        <taxon>Paraburkholderia</taxon>
    </lineage>
</organism>
<evidence type="ECO:0000313" key="1">
    <source>
        <dbReference type="EMBL" id="SIN80646.1"/>
    </source>
</evidence>
<dbReference type="RefSeq" id="WP_074262775.1">
    <property type="nucleotide sequence ID" value="NZ_FSRM01000001.1"/>
</dbReference>
<reference evidence="1 2" key="1">
    <citation type="submission" date="2016-11" db="EMBL/GenBank/DDBJ databases">
        <authorList>
            <person name="Jaros S."/>
            <person name="Januszkiewicz K."/>
            <person name="Wedrychowicz H."/>
        </authorList>
    </citation>
    <scope>NUCLEOTIDE SEQUENCE [LARGE SCALE GENOMIC DNA]</scope>
    <source>
        <strain evidence="1 2">GAS86</strain>
    </source>
</reference>
<protein>
    <submittedName>
        <fullName evidence="1">Uncharacterized protein</fullName>
    </submittedName>
</protein>
<name>A0A1N6ECB3_9BURK</name>
<sequence length="82" mass="9129">MESGIYKGYRLFGHAIRQQEDILLPERYAASGTIIHETKMVEASGVLGAFDTEDEAQFAGLDWARAWVDNHGYSFAVVRPAP</sequence>
<dbReference type="EMBL" id="FSRM01000001">
    <property type="protein sequence ID" value="SIN80646.1"/>
    <property type="molecule type" value="Genomic_DNA"/>
</dbReference>
<proteinExistence type="predicted"/>
<evidence type="ECO:0000313" key="2">
    <source>
        <dbReference type="Proteomes" id="UP000184693"/>
    </source>
</evidence>
<dbReference type="Proteomes" id="UP000184693">
    <property type="component" value="Unassembled WGS sequence"/>
</dbReference>
<dbReference type="OrthoDB" id="8967235at2"/>
<gene>
    <name evidence="1" type="ORF">SAMN05444168_0443</name>
</gene>
<dbReference type="AlphaFoldDB" id="A0A1N6ECB3"/>